<dbReference type="OrthoDB" id="10633799at2759"/>
<sequence length="206" mass="22310">MLHPHGKGQHPHHPNSKPGPPSGFGDAINAFKTYGDAIGPNALGIQEPVSFIDFLEENPKVKYKSGGQNPQAGAPRQSIRGEIPDNKGNTVTDAGAQASTNILFTLPLDKANARAEGSPSREDAQRSIQRSSTHTTTLSTECSNYQVHELQRSTAEESVSENAPSWTVLAQGRHTTGYRENQSRDLDYDGFSDRNDRGGFSINNLV</sequence>
<keyword evidence="3" id="KW-1185">Reference proteome</keyword>
<organism evidence="2 3">
    <name type="scientific">Dibothriocephalus latus</name>
    <name type="common">Fish tapeworm</name>
    <name type="synonym">Diphyllobothrium latum</name>
    <dbReference type="NCBI Taxonomy" id="60516"/>
    <lineage>
        <taxon>Eukaryota</taxon>
        <taxon>Metazoa</taxon>
        <taxon>Spiralia</taxon>
        <taxon>Lophotrochozoa</taxon>
        <taxon>Platyhelminthes</taxon>
        <taxon>Cestoda</taxon>
        <taxon>Eucestoda</taxon>
        <taxon>Diphyllobothriidea</taxon>
        <taxon>Diphyllobothriidae</taxon>
        <taxon>Dibothriocephalus</taxon>
    </lineage>
</organism>
<feature type="compositionally biased region" description="Polar residues" evidence="1">
    <location>
        <begin position="156"/>
        <end position="165"/>
    </location>
</feature>
<feature type="region of interest" description="Disordered" evidence="1">
    <location>
        <begin position="153"/>
        <end position="206"/>
    </location>
</feature>
<dbReference type="AlphaFoldDB" id="A0A3P7LVV3"/>
<name>A0A3P7LVV3_DIBLA</name>
<feature type="compositionally biased region" description="Basic and acidic residues" evidence="1">
    <location>
        <begin position="181"/>
        <end position="197"/>
    </location>
</feature>
<accession>A0A3P7LVV3</accession>
<evidence type="ECO:0000256" key="1">
    <source>
        <dbReference type="SAM" id="MobiDB-lite"/>
    </source>
</evidence>
<proteinExistence type="predicted"/>
<evidence type="ECO:0000313" key="2">
    <source>
        <dbReference type="EMBL" id="VDN15727.1"/>
    </source>
</evidence>
<protein>
    <submittedName>
        <fullName evidence="2">Uncharacterized protein</fullName>
    </submittedName>
</protein>
<feature type="compositionally biased region" description="Basic residues" evidence="1">
    <location>
        <begin position="1"/>
        <end position="15"/>
    </location>
</feature>
<reference evidence="2 3" key="1">
    <citation type="submission" date="2018-11" db="EMBL/GenBank/DDBJ databases">
        <authorList>
            <consortium name="Pathogen Informatics"/>
        </authorList>
    </citation>
    <scope>NUCLEOTIDE SEQUENCE [LARGE SCALE GENOMIC DNA]</scope>
</reference>
<feature type="region of interest" description="Disordered" evidence="1">
    <location>
        <begin position="62"/>
        <end position="93"/>
    </location>
</feature>
<feature type="compositionally biased region" description="Polar residues" evidence="1">
    <location>
        <begin position="126"/>
        <end position="139"/>
    </location>
</feature>
<dbReference type="EMBL" id="UYRU01063425">
    <property type="protein sequence ID" value="VDN15727.1"/>
    <property type="molecule type" value="Genomic_DNA"/>
</dbReference>
<evidence type="ECO:0000313" key="3">
    <source>
        <dbReference type="Proteomes" id="UP000281553"/>
    </source>
</evidence>
<gene>
    <name evidence="2" type="ORF">DILT_LOCUS11558</name>
</gene>
<dbReference type="Proteomes" id="UP000281553">
    <property type="component" value="Unassembled WGS sequence"/>
</dbReference>
<feature type="region of interest" description="Disordered" evidence="1">
    <location>
        <begin position="112"/>
        <end position="139"/>
    </location>
</feature>
<feature type="region of interest" description="Disordered" evidence="1">
    <location>
        <begin position="1"/>
        <end position="26"/>
    </location>
</feature>